<evidence type="ECO:0000313" key="3">
    <source>
        <dbReference type="Proteomes" id="UP000275078"/>
    </source>
</evidence>
<dbReference type="EMBL" id="ML119669">
    <property type="protein sequence ID" value="RPA82675.1"/>
    <property type="molecule type" value="Genomic_DNA"/>
</dbReference>
<name>A0A3N4I9B8_ASCIM</name>
<sequence length="293" mass="32223">MEDSSTLAEEYINDEEEILIPQSSYNDGPDQSFRFGPDNVCYTNFAEDSVFFNAGSATYRLYHELKFEEMDPFAKRSSAAHVGVGVFVTALHCAARDERPGLHKDRFFGLPPNGNETFPKAPTPGAFEMEYVGGFHDPDEKTIPFKKTFSIYKDLCVMKAKDQRIFAEALFICPSRLTESEEIRTFSSAAKKEWDDAIVAILPEKVSIGSAELSRSEDVLSLLHSACTSRSSSGSAIILPDGKAVGTHIGHPTEFQGPLGQRQQEQSGAMGHPRGKGLFQEAFASFVDLSSAN</sequence>
<accession>A0A3N4I9B8</accession>
<evidence type="ECO:0000256" key="1">
    <source>
        <dbReference type="SAM" id="MobiDB-lite"/>
    </source>
</evidence>
<organism evidence="2 3">
    <name type="scientific">Ascobolus immersus RN42</name>
    <dbReference type="NCBI Taxonomy" id="1160509"/>
    <lineage>
        <taxon>Eukaryota</taxon>
        <taxon>Fungi</taxon>
        <taxon>Dikarya</taxon>
        <taxon>Ascomycota</taxon>
        <taxon>Pezizomycotina</taxon>
        <taxon>Pezizomycetes</taxon>
        <taxon>Pezizales</taxon>
        <taxon>Ascobolaceae</taxon>
        <taxon>Ascobolus</taxon>
    </lineage>
</organism>
<keyword evidence="3" id="KW-1185">Reference proteome</keyword>
<gene>
    <name evidence="2" type="ORF">BJ508DRAFT_360897</name>
</gene>
<feature type="non-terminal residue" evidence="2">
    <location>
        <position position="1"/>
    </location>
</feature>
<feature type="region of interest" description="Disordered" evidence="1">
    <location>
        <begin position="250"/>
        <end position="274"/>
    </location>
</feature>
<protein>
    <submittedName>
        <fullName evidence="2">Uncharacterized protein</fullName>
    </submittedName>
</protein>
<proteinExistence type="predicted"/>
<dbReference type="Proteomes" id="UP000275078">
    <property type="component" value="Unassembled WGS sequence"/>
</dbReference>
<evidence type="ECO:0000313" key="2">
    <source>
        <dbReference type="EMBL" id="RPA82675.1"/>
    </source>
</evidence>
<dbReference type="AlphaFoldDB" id="A0A3N4I9B8"/>
<reference evidence="2 3" key="1">
    <citation type="journal article" date="2018" name="Nat. Ecol. Evol.">
        <title>Pezizomycetes genomes reveal the molecular basis of ectomycorrhizal truffle lifestyle.</title>
        <authorList>
            <person name="Murat C."/>
            <person name="Payen T."/>
            <person name="Noel B."/>
            <person name="Kuo A."/>
            <person name="Morin E."/>
            <person name="Chen J."/>
            <person name="Kohler A."/>
            <person name="Krizsan K."/>
            <person name="Balestrini R."/>
            <person name="Da Silva C."/>
            <person name="Montanini B."/>
            <person name="Hainaut M."/>
            <person name="Levati E."/>
            <person name="Barry K.W."/>
            <person name="Belfiori B."/>
            <person name="Cichocki N."/>
            <person name="Clum A."/>
            <person name="Dockter R.B."/>
            <person name="Fauchery L."/>
            <person name="Guy J."/>
            <person name="Iotti M."/>
            <person name="Le Tacon F."/>
            <person name="Lindquist E.A."/>
            <person name="Lipzen A."/>
            <person name="Malagnac F."/>
            <person name="Mello A."/>
            <person name="Molinier V."/>
            <person name="Miyauchi S."/>
            <person name="Poulain J."/>
            <person name="Riccioni C."/>
            <person name="Rubini A."/>
            <person name="Sitrit Y."/>
            <person name="Splivallo R."/>
            <person name="Traeger S."/>
            <person name="Wang M."/>
            <person name="Zifcakova L."/>
            <person name="Wipf D."/>
            <person name="Zambonelli A."/>
            <person name="Paolocci F."/>
            <person name="Nowrousian M."/>
            <person name="Ottonello S."/>
            <person name="Baldrian P."/>
            <person name="Spatafora J.W."/>
            <person name="Henrissat B."/>
            <person name="Nagy L.G."/>
            <person name="Aury J.M."/>
            <person name="Wincker P."/>
            <person name="Grigoriev I.V."/>
            <person name="Bonfante P."/>
            <person name="Martin F.M."/>
        </authorList>
    </citation>
    <scope>NUCLEOTIDE SEQUENCE [LARGE SCALE GENOMIC DNA]</scope>
    <source>
        <strain evidence="2 3">RN42</strain>
    </source>
</reference>